<gene>
    <name evidence="1" type="ORF">HR45_13195</name>
</gene>
<organism evidence="1 2">
    <name type="scientific">Shewanella mangrovi</name>
    <dbReference type="NCBI Taxonomy" id="1515746"/>
    <lineage>
        <taxon>Bacteria</taxon>
        <taxon>Pseudomonadati</taxon>
        <taxon>Pseudomonadota</taxon>
        <taxon>Gammaproteobacteria</taxon>
        <taxon>Alteromonadales</taxon>
        <taxon>Shewanellaceae</taxon>
        <taxon>Shewanella</taxon>
    </lineage>
</organism>
<protein>
    <submittedName>
        <fullName evidence="1">Uncharacterized protein</fullName>
    </submittedName>
</protein>
<dbReference type="Proteomes" id="UP000029264">
    <property type="component" value="Unassembled WGS sequence"/>
</dbReference>
<dbReference type="AlphaFoldDB" id="A0A094JAR5"/>
<dbReference type="RefSeq" id="WP_037443548.1">
    <property type="nucleotide sequence ID" value="NZ_JPEO01000010.1"/>
</dbReference>
<proteinExistence type="predicted"/>
<evidence type="ECO:0000313" key="2">
    <source>
        <dbReference type="Proteomes" id="UP000029264"/>
    </source>
</evidence>
<dbReference type="OrthoDB" id="6401349at2"/>
<evidence type="ECO:0000313" key="1">
    <source>
        <dbReference type="EMBL" id="KFZ36995.1"/>
    </source>
</evidence>
<sequence>MNQLTVKKVEFYGEETACVTLESGISMIQVFCHPCEYQEGDKVENLLRVLDAEVKAAYLSDWSAEVKRDKSRERIEQTGPYSYVGCGTVVDRENGIIQVNGFCIEIGDLPTEDPVEFEINRLDLW</sequence>
<name>A0A094JAR5_9GAMM</name>
<keyword evidence="2" id="KW-1185">Reference proteome</keyword>
<dbReference type="EMBL" id="JPEO01000010">
    <property type="protein sequence ID" value="KFZ36995.1"/>
    <property type="molecule type" value="Genomic_DNA"/>
</dbReference>
<accession>A0A094JAR5</accession>
<dbReference type="STRING" id="1515746.HR45_13195"/>
<reference evidence="1 2" key="1">
    <citation type="submission" date="2014-06" db="EMBL/GenBank/DDBJ databases">
        <title>Shewanella sp. YQH10.</title>
        <authorList>
            <person name="Liu Y."/>
            <person name="Zeng R."/>
        </authorList>
    </citation>
    <scope>NUCLEOTIDE SEQUENCE [LARGE SCALE GENOMIC DNA]</scope>
    <source>
        <strain evidence="1 2">YQH10</strain>
    </source>
</reference>
<comment type="caution">
    <text evidence="1">The sequence shown here is derived from an EMBL/GenBank/DDBJ whole genome shotgun (WGS) entry which is preliminary data.</text>
</comment>